<evidence type="ECO:0000313" key="10">
    <source>
        <dbReference type="EMBL" id="GBN89961.1"/>
    </source>
</evidence>
<dbReference type="GO" id="GO:0006396">
    <property type="term" value="P:RNA processing"/>
    <property type="evidence" value="ECO:0007669"/>
    <property type="project" value="InterPro"/>
</dbReference>
<dbReference type="GO" id="GO:0005634">
    <property type="term" value="C:nucleus"/>
    <property type="evidence" value="ECO:0007669"/>
    <property type="project" value="UniProtKB-SubCell"/>
</dbReference>
<feature type="compositionally biased region" description="Basic and acidic residues" evidence="5">
    <location>
        <begin position="13"/>
        <end position="26"/>
    </location>
</feature>
<feature type="domain" description="HTH La-type RNA-binding" evidence="7">
    <location>
        <begin position="36"/>
        <end position="128"/>
    </location>
</feature>
<dbReference type="PROSITE" id="PS50961">
    <property type="entry name" value="HTH_LA"/>
    <property type="match status" value="1"/>
</dbReference>
<dbReference type="FunFam" id="1.10.10.10:FF:000158">
    <property type="entry name" value="La ribonucleoprotein domain family member 7"/>
    <property type="match status" value="1"/>
</dbReference>
<dbReference type="Gene3D" id="1.10.10.10">
    <property type="entry name" value="Winged helix-like DNA-binding domain superfamily/Winged helix DNA-binding domain"/>
    <property type="match status" value="1"/>
</dbReference>
<organism evidence="9 11">
    <name type="scientific">Araneus ventricosus</name>
    <name type="common">Orbweaver spider</name>
    <name type="synonym">Epeira ventricosa</name>
    <dbReference type="NCBI Taxonomy" id="182803"/>
    <lineage>
        <taxon>Eukaryota</taxon>
        <taxon>Metazoa</taxon>
        <taxon>Ecdysozoa</taxon>
        <taxon>Arthropoda</taxon>
        <taxon>Chelicerata</taxon>
        <taxon>Arachnida</taxon>
        <taxon>Araneae</taxon>
        <taxon>Araneomorphae</taxon>
        <taxon>Entelegynae</taxon>
        <taxon>Araneoidea</taxon>
        <taxon>Araneidae</taxon>
        <taxon>Araneus</taxon>
    </lineage>
</organism>
<proteinExistence type="predicted"/>
<sequence>MDGNISLANNTEGFEHKECTNEEPKHSSNQCEDEFILPDDELSEKILKQVEYLFSDSNVYKDKFLLKHIRRNKDGYVSLKLISSLRKVKAITKDWRVVAHSLEKSNKLQMNGEKTKIRRVDPLLPEDDTDSKKVIIFNLSAADLSNEDIKSFLKKFGTVVDVAVMNSTHQMCKLSTKQRPYLYRNILSSGFAIVEFSNAEEASAALHHIPSSDCPFVITPFVNEDFSESTKISSPKSSPKDGKIRRDSTRRNSAFEESKSYDEVSKTPSPSSHYPPNSKKSPRNWRGSTGNMIFDDIQPSLSCAYKGDDIKNSWKPRRQLGAYHDKKNVIIIRQPKGPDGTIGFHEGRAKANLKSHKII</sequence>
<dbReference type="InterPro" id="IPR045180">
    <property type="entry name" value="La_dom_prot"/>
</dbReference>
<dbReference type="GO" id="GO:1990904">
    <property type="term" value="C:ribonucleoprotein complex"/>
    <property type="evidence" value="ECO:0007669"/>
    <property type="project" value="InterPro"/>
</dbReference>
<evidence type="ECO:0000313" key="11">
    <source>
        <dbReference type="Proteomes" id="UP000499080"/>
    </source>
</evidence>
<evidence type="ECO:0000256" key="3">
    <source>
        <dbReference type="ARBA" id="ARBA00023242"/>
    </source>
</evidence>
<dbReference type="GO" id="GO:0003729">
    <property type="term" value="F:mRNA binding"/>
    <property type="evidence" value="ECO:0007669"/>
    <property type="project" value="TreeGrafter"/>
</dbReference>
<evidence type="ECO:0000256" key="2">
    <source>
        <dbReference type="ARBA" id="ARBA00022884"/>
    </source>
</evidence>
<dbReference type="SUPFAM" id="SSF46785">
    <property type="entry name" value="Winged helix' DNA-binding domain"/>
    <property type="match status" value="1"/>
</dbReference>
<comment type="subcellular location">
    <subcellularLocation>
        <location evidence="1">Nucleus</location>
    </subcellularLocation>
</comment>
<dbReference type="PROSITE" id="PS50102">
    <property type="entry name" value="RRM"/>
    <property type="match status" value="1"/>
</dbReference>
<keyword evidence="11" id="KW-1185">Reference proteome</keyword>
<evidence type="ECO:0000259" key="6">
    <source>
        <dbReference type="PROSITE" id="PS50102"/>
    </source>
</evidence>
<dbReference type="InterPro" id="IPR036390">
    <property type="entry name" value="WH_DNA-bd_sf"/>
</dbReference>
<dbReference type="InterPro" id="IPR036388">
    <property type="entry name" value="WH-like_DNA-bd_sf"/>
</dbReference>
<feature type="region of interest" description="Disordered" evidence="5">
    <location>
        <begin position="1"/>
        <end position="31"/>
    </location>
</feature>
<keyword evidence="3" id="KW-0539">Nucleus</keyword>
<feature type="domain" description="SUZ-C" evidence="8">
    <location>
        <begin position="309"/>
        <end position="348"/>
    </location>
</feature>
<name>A0A4Y2SR62_ARAVE</name>
<keyword evidence="2 4" id="KW-0694">RNA-binding</keyword>
<dbReference type="Proteomes" id="UP000499080">
    <property type="component" value="Unassembled WGS sequence"/>
</dbReference>
<accession>A0A4Y2SR62</accession>
<dbReference type="OrthoDB" id="435402at2759"/>
<evidence type="ECO:0000256" key="1">
    <source>
        <dbReference type="ARBA" id="ARBA00004123"/>
    </source>
</evidence>
<evidence type="ECO:0000256" key="4">
    <source>
        <dbReference type="PROSITE-ProRule" id="PRU00332"/>
    </source>
</evidence>
<dbReference type="Gene3D" id="3.30.70.330">
    <property type="match status" value="1"/>
</dbReference>
<dbReference type="CDD" id="cd00590">
    <property type="entry name" value="RRM_SF"/>
    <property type="match status" value="1"/>
</dbReference>
<dbReference type="EMBL" id="BGPR01023066">
    <property type="protein sequence ID" value="GBN89956.1"/>
    <property type="molecule type" value="Genomic_DNA"/>
</dbReference>
<gene>
    <name evidence="9" type="primary">Larp6_3</name>
    <name evidence="10" type="synonym">Larp6_2</name>
    <name evidence="10" type="ORF">AVEN_120275_1</name>
    <name evidence="9" type="ORF">AVEN_85067_1</name>
</gene>
<dbReference type="SMART" id="SM00715">
    <property type="entry name" value="LA"/>
    <property type="match status" value="1"/>
</dbReference>
<dbReference type="Pfam" id="PF12901">
    <property type="entry name" value="SUZ-C"/>
    <property type="match status" value="1"/>
</dbReference>
<comment type="caution">
    <text evidence="9">The sequence shown here is derived from an EMBL/GenBank/DDBJ whole genome shotgun (WGS) entry which is preliminary data.</text>
</comment>
<protein>
    <submittedName>
        <fullName evidence="9">La-related protein 6</fullName>
    </submittedName>
</protein>
<dbReference type="PANTHER" id="PTHR22792">
    <property type="entry name" value="LUPUS LA PROTEIN-RELATED"/>
    <property type="match status" value="1"/>
</dbReference>
<dbReference type="InterPro" id="IPR035979">
    <property type="entry name" value="RBD_domain_sf"/>
</dbReference>
<feature type="compositionally biased region" description="Polar residues" evidence="5">
    <location>
        <begin position="266"/>
        <end position="279"/>
    </location>
</feature>
<dbReference type="Pfam" id="PF05383">
    <property type="entry name" value="La"/>
    <property type="match status" value="1"/>
</dbReference>
<dbReference type="InterPro" id="IPR000504">
    <property type="entry name" value="RRM_dom"/>
</dbReference>
<dbReference type="SUPFAM" id="SSF54928">
    <property type="entry name" value="RNA-binding domain, RBD"/>
    <property type="match status" value="1"/>
</dbReference>
<dbReference type="EMBL" id="BGPR01023068">
    <property type="protein sequence ID" value="GBN89961.1"/>
    <property type="molecule type" value="Genomic_DNA"/>
</dbReference>
<dbReference type="PROSITE" id="PS51938">
    <property type="entry name" value="SUZ_C"/>
    <property type="match status" value="1"/>
</dbReference>
<evidence type="ECO:0000313" key="9">
    <source>
        <dbReference type="EMBL" id="GBN89956.1"/>
    </source>
</evidence>
<dbReference type="InterPro" id="IPR002344">
    <property type="entry name" value="Lupus_La"/>
</dbReference>
<dbReference type="InterPro" id="IPR012677">
    <property type="entry name" value="Nucleotide-bd_a/b_plait_sf"/>
</dbReference>
<evidence type="ECO:0000259" key="7">
    <source>
        <dbReference type="PROSITE" id="PS50961"/>
    </source>
</evidence>
<dbReference type="PANTHER" id="PTHR22792:SF140">
    <property type="entry name" value="ACHILLES, ISOFORM A"/>
    <property type="match status" value="1"/>
</dbReference>
<evidence type="ECO:0000259" key="8">
    <source>
        <dbReference type="PROSITE" id="PS51938"/>
    </source>
</evidence>
<dbReference type="PRINTS" id="PR00302">
    <property type="entry name" value="LUPUSLA"/>
</dbReference>
<reference evidence="9 11" key="1">
    <citation type="journal article" date="2019" name="Sci. Rep.">
        <title>Orb-weaving spider Araneus ventricosus genome elucidates the spidroin gene catalogue.</title>
        <authorList>
            <person name="Kono N."/>
            <person name="Nakamura H."/>
            <person name="Ohtoshi R."/>
            <person name="Moran D.A.P."/>
            <person name="Shinohara A."/>
            <person name="Yoshida Y."/>
            <person name="Fujiwara M."/>
            <person name="Mori M."/>
            <person name="Tomita M."/>
            <person name="Arakawa K."/>
        </authorList>
    </citation>
    <scope>NUCLEOTIDE SEQUENCE [LARGE SCALE GENOMIC DNA]</scope>
</reference>
<dbReference type="InterPro" id="IPR006630">
    <property type="entry name" value="La_HTH"/>
</dbReference>
<dbReference type="AlphaFoldDB" id="A0A4Y2SR62"/>
<dbReference type="InterPro" id="IPR024642">
    <property type="entry name" value="SUZ-C"/>
</dbReference>
<feature type="compositionally biased region" description="Basic and acidic residues" evidence="5">
    <location>
        <begin position="238"/>
        <end position="265"/>
    </location>
</feature>
<feature type="region of interest" description="Disordered" evidence="5">
    <location>
        <begin position="228"/>
        <end position="291"/>
    </location>
</feature>
<evidence type="ECO:0000256" key="5">
    <source>
        <dbReference type="SAM" id="MobiDB-lite"/>
    </source>
</evidence>
<feature type="compositionally biased region" description="Polar residues" evidence="5">
    <location>
        <begin position="1"/>
        <end position="12"/>
    </location>
</feature>
<feature type="domain" description="RRM" evidence="6">
    <location>
        <begin position="132"/>
        <end position="239"/>
    </location>
</feature>